<dbReference type="OrthoDB" id="222177at2157"/>
<comment type="caution">
    <text evidence="2">The sequence shown here is derived from an EMBL/GenBank/DDBJ whole genome shotgun (WGS) entry which is preliminary data.</text>
</comment>
<dbReference type="STRING" id="1705562.AMS69_03745"/>
<keyword evidence="1" id="KW-1133">Transmembrane helix</keyword>
<dbReference type="PATRIC" id="fig|1705562.3.peg.1712"/>
<reference evidence="2 3" key="1">
    <citation type="submission" date="2015-08" db="EMBL/GenBank/DDBJ databases">
        <title>Genomes of Isolates from Cabo Rojo, PR.</title>
        <authorList>
            <person name="Sanchez-Nieves R.L."/>
            <person name="Montalvo-Rodriguez R."/>
        </authorList>
    </citation>
    <scope>NUCLEOTIDE SEQUENCE [LARGE SCALE GENOMIC DNA]</scope>
    <source>
        <strain evidence="2 3">SL3</strain>
    </source>
</reference>
<protein>
    <submittedName>
        <fullName evidence="2">Uncharacterized protein</fullName>
    </submittedName>
</protein>
<gene>
    <name evidence="2" type="ORF">AMS69_03745</name>
</gene>
<dbReference type="Pfam" id="PF23933">
    <property type="entry name" value="DUF7269"/>
    <property type="match status" value="1"/>
</dbReference>
<evidence type="ECO:0000313" key="2">
    <source>
        <dbReference type="EMBL" id="KOX94983.1"/>
    </source>
</evidence>
<dbReference type="Proteomes" id="UP000037729">
    <property type="component" value="Unassembled WGS sequence"/>
</dbReference>
<keyword evidence="1" id="KW-0812">Transmembrane</keyword>
<feature type="transmembrane region" description="Helical" evidence="1">
    <location>
        <begin position="38"/>
        <end position="56"/>
    </location>
</feature>
<keyword evidence="3" id="KW-1185">Reference proteome</keyword>
<evidence type="ECO:0000313" key="3">
    <source>
        <dbReference type="Proteomes" id="UP000037729"/>
    </source>
</evidence>
<keyword evidence="1" id="KW-0472">Membrane</keyword>
<evidence type="ECO:0000256" key="1">
    <source>
        <dbReference type="SAM" id="Phobius"/>
    </source>
</evidence>
<dbReference type="InterPro" id="IPR055693">
    <property type="entry name" value="DUF7269"/>
</dbReference>
<dbReference type="EMBL" id="LIUF01000001">
    <property type="protein sequence ID" value="KOX94983.1"/>
    <property type="molecule type" value="Genomic_DNA"/>
</dbReference>
<proteinExistence type="predicted"/>
<dbReference type="RefSeq" id="WP_053966744.1">
    <property type="nucleotide sequence ID" value="NZ_LIUF01000001.1"/>
</dbReference>
<sequence>MTLRRVPLALGLVATAIGIGLAALGAPLLPAGAVSDLPILAAAVFAGGVALLALLVRSLDSERGMALPDTDSQYVTVPGDDIDEALGSGAGQEAIRQRVEGVAVTVLQRDGLSPDEATAALRSGAWTDREPARELFDGTPISLRARLSGWLSGIRPFQRRVAYATAELRRRDEEQ</sequence>
<organism evidence="2 3">
    <name type="scientific">Haloarcula rubripromontorii</name>
    <dbReference type="NCBI Taxonomy" id="1705562"/>
    <lineage>
        <taxon>Archaea</taxon>
        <taxon>Methanobacteriati</taxon>
        <taxon>Methanobacteriota</taxon>
        <taxon>Stenosarchaea group</taxon>
        <taxon>Halobacteria</taxon>
        <taxon>Halobacteriales</taxon>
        <taxon>Haloarculaceae</taxon>
        <taxon>Haloarcula</taxon>
    </lineage>
</organism>
<accession>A0A0N0UAD7</accession>
<name>A0A0N0UAD7_9EURY</name>
<dbReference type="AlphaFoldDB" id="A0A0N0UAD7"/>